<dbReference type="STRING" id="1121013.GCA_000426365_00257"/>
<reference evidence="2 3" key="1">
    <citation type="submission" date="2013-09" db="EMBL/GenBank/DDBJ databases">
        <title>Genome sequencing of Arenimonas composti.</title>
        <authorList>
            <person name="Chen F."/>
            <person name="Wang G."/>
        </authorList>
    </citation>
    <scope>NUCLEOTIDE SEQUENCE [LARGE SCALE GENOMIC DNA]</scope>
    <source>
        <strain evidence="2 3">TR7-09</strain>
    </source>
</reference>
<dbReference type="AlphaFoldDB" id="A0A091C2K5"/>
<keyword evidence="3" id="KW-1185">Reference proteome</keyword>
<gene>
    <name evidence="2" type="ORF">P873_00475</name>
</gene>
<evidence type="ECO:0000313" key="2">
    <source>
        <dbReference type="EMBL" id="KFN50855.1"/>
    </source>
</evidence>
<feature type="compositionally biased region" description="Basic residues" evidence="1">
    <location>
        <begin position="300"/>
        <end position="310"/>
    </location>
</feature>
<organism evidence="2 3">
    <name type="scientific">Arenimonas composti TR7-09 = DSM 18010</name>
    <dbReference type="NCBI Taxonomy" id="1121013"/>
    <lineage>
        <taxon>Bacteria</taxon>
        <taxon>Pseudomonadati</taxon>
        <taxon>Pseudomonadota</taxon>
        <taxon>Gammaproteobacteria</taxon>
        <taxon>Lysobacterales</taxon>
        <taxon>Lysobacteraceae</taxon>
        <taxon>Arenimonas</taxon>
    </lineage>
</organism>
<protein>
    <submittedName>
        <fullName evidence="2">Uncharacterized protein</fullName>
    </submittedName>
</protein>
<feature type="compositionally biased region" description="Low complexity" evidence="1">
    <location>
        <begin position="259"/>
        <end position="270"/>
    </location>
</feature>
<comment type="caution">
    <text evidence="2">The sequence shown here is derived from an EMBL/GenBank/DDBJ whole genome shotgun (WGS) entry which is preliminary data.</text>
</comment>
<sequence length="310" mass="32532">MSTPAPASIEPLLHAACVKAGAAAALQVVLARLPMLTPLVPATLRDAGERRSVVATRRRLVQAIYRRHGLKPASWEVEAILGVASAQTSLTPLATREGLAMVLRQWLPAGLDKPLLRWTPLAPLLTETISAVAQTWAAGRYADSVCRVRRLGSDWLPAPLAEALRMAPSTLEAWSGEALALAMPPLRFAGALRRQILDLAGTAGQSAAARAIDAARNASRTAAGLAGAFSEGLATPTGGKRPPRREATKKTTKTKTKTTKTTAKVKASKTAARRDAAPASSWPGNASGPGNADGPANRRAVPKRSRRPAQ</sequence>
<name>A0A091C2K5_9GAMM</name>
<dbReference type="Proteomes" id="UP000029391">
    <property type="component" value="Unassembled WGS sequence"/>
</dbReference>
<accession>A0A091C2K5</accession>
<proteinExistence type="predicted"/>
<dbReference type="EMBL" id="AWXU01000014">
    <property type="protein sequence ID" value="KFN50855.1"/>
    <property type="molecule type" value="Genomic_DNA"/>
</dbReference>
<dbReference type="OrthoDB" id="5966358at2"/>
<evidence type="ECO:0000256" key="1">
    <source>
        <dbReference type="SAM" id="MobiDB-lite"/>
    </source>
</evidence>
<feature type="region of interest" description="Disordered" evidence="1">
    <location>
        <begin position="229"/>
        <end position="310"/>
    </location>
</feature>
<evidence type="ECO:0000313" key="3">
    <source>
        <dbReference type="Proteomes" id="UP000029391"/>
    </source>
</evidence>
<dbReference type="eggNOG" id="ENOG5031I6W">
    <property type="taxonomic scope" value="Bacteria"/>
</dbReference>
<dbReference type="RefSeq" id="WP_026815812.1">
    <property type="nucleotide sequence ID" value="NZ_AUFF01000001.1"/>
</dbReference>